<keyword evidence="4" id="KW-1185">Reference proteome</keyword>
<dbReference type="SMART" id="SM00347">
    <property type="entry name" value="HTH_MARR"/>
    <property type="match status" value="1"/>
</dbReference>
<protein>
    <submittedName>
        <fullName evidence="3">MarR family winged helix-turn-helix transcriptional regulator</fullName>
    </submittedName>
</protein>
<evidence type="ECO:0000256" key="1">
    <source>
        <dbReference type="SAM" id="MobiDB-lite"/>
    </source>
</evidence>
<dbReference type="PANTHER" id="PTHR33164:SF105">
    <property type="entry name" value="TRANSCRIPTIONAL REPRESSOR PROTEIN-RELATED"/>
    <property type="match status" value="1"/>
</dbReference>
<sequence>MKTAIRAQECTNLKLRQLTRMVTRHYDHYVAESGLKNTQYALLSYVVRLGPIRPGDLAKRMQMDASTLTRNMQPLVTQGWLNISAGQDARSRLVEATEAGHAKRAEGQRAWKEAQAALNERLGTERVAALHELLDSCIECLDNDPESPMGSNTDSRGSTDRNEHSRPRRQR</sequence>
<organism evidence="3 4">
    <name type="scientific">Nocardia rhamnosiphila</name>
    <dbReference type="NCBI Taxonomy" id="426716"/>
    <lineage>
        <taxon>Bacteria</taxon>
        <taxon>Bacillati</taxon>
        <taxon>Actinomycetota</taxon>
        <taxon>Actinomycetes</taxon>
        <taxon>Mycobacteriales</taxon>
        <taxon>Nocardiaceae</taxon>
        <taxon>Nocardia</taxon>
    </lineage>
</organism>
<feature type="domain" description="HTH marR-type" evidence="2">
    <location>
        <begin position="8"/>
        <end position="139"/>
    </location>
</feature>
<evidence type="ECO:0000259" key="2">
    <source>
        <dbReference type="PROSITE" id="PS50995"/>
    </source>
</evidence>
<evidence type="ECO:0000313" key="3">
    <source>
        <dbReference type="EMBL" id="MEU1953472.1"/>
    </source>
</evidence>
<dbReference type="SUPFAM" id="SSF46785">
    <property type="entry name" value="Winged helix' DNA-binding domain"/>
    <property type="match status" value="1"/>
</dbReference>
<comment type="caution">
    <text evidence="3">The sequence shown here is derived from an EMBL/GenBank/DDBJ whole genome shotgun (WGS) entry which is preliminary data.</text>
</comment>
<dbReference type="InterPro" id="IPR000835">
    <property type="entry name" value="HTH_MarR-typ"/>
</dbReference>
<accession>A0ABV2WRJ7</accession>
<dbReference type="PANTHER" id="PTHR33164">
    <property type="entry name" value="TRANSCRIPTIONAL REGULATOR, MARR FAMILY"/>
    <property type="match status" value="1"/>
</dbReference>
<dbReference type="InterPro" id="IPR036388">
    <property type="entry name" value="WH-like_DNA-bd_sf"/>
</dbReference>
<dbReference type="PROSITE" id="PS50995">
    <property type="entry name" value="HTH_MARR_2"/>
    <property type="match status" value="1"/>
</dbReference>
<reference evidence="3 4" key="1">
    <citation type="submission" date="2024-06" db="EMBL/GenBank/DDBJ databases">
        <title>The Natural Products Discovery Center: Release of the First 8490 Sequenced Strains for Exploring Actinobacteria Biosynthetic Diversity.</title>
        <authorList>
            <person name="Kalkreuter E."/>
            <person name="Kautsar S.A."/>
            <person name="Yang D."/>
            <person name="Bader C.D."/>
            <person name="Teijaro C.N."/>
            <person name="Fluegel L."/>
            <person name="Davis C.M."/>
            <person name="Simpson J.R."/>
            <person name="Lauterbach L."/>
            <person name="Steele A.D."/>
            <person name="Gui C."/>
            <person name="Meng S."/>
            <person name="Li G."/>
            <person name="Viehrig K."/>
            <person name="Ye F."/>
            <person name="Su P."/>
            <person name="Kiefer A.F."/>
            <person name="Nichols A."/>
            <person name="Cepeda A.J."/>
            <person name="Yan W."/>
            <person name="Fan B."/>
            <person name="Jiang Y."/>
            <person name="Adhikari A."/>
            <person name="Zheng C.-J."/>
            <person name="Schuster L."/>
            <person name="Cowan T.M."/>
            <person name="Smanski M.J."/>
            <person name="Chevrette M.G."/>
            <person name="De Carvalho L.P.S."/>
            <person name="Shen B."/>
        </authorList>
    </citation>
    <scope>NUCLEOTIDE SEQUENCE [LARGE SCALE GENOMIC DNA]</scope>
    <source>
        <strain evidence="3 4">NPDC019708</strain>
    </source>
</reference>
<dbReference type="Pfam" id="PF12802">
    <property type="entry name" value="MarR_2"/>
    <property type="match status" value="1"/>
</dbReference>
<dbReference type="InterPro" id="IPR039422">
    <property type="entry name" value="MarR/SlyA-like"/>
</dbReference>
<dbReference type="Proteomes" id="UP001550628">
    <property type="component" value="Unassembled WGS sequence"/>
</dbReference>
<dbReference type="InterPro" id="IPR036390">
    <property type="entry name" value="WH_DNA-bd_sf"/>
</dbReference>
<evidence type="ECO:0000313" key="4">
    <source>
        <dbReference type="Proteomes" id="UP001550628"/>
    </source>
</evidence>
<name>A0ABV2WRJ7_9NOCA</name>
<proteinExistence type="predicted"/>
<feature type="region of interest" description="Disordered" evidence="1">
    <location>
        <begin position="142"/>
        <end position="171"/>
    </location>
</feature>
<gene>
    <name evidence="3" type="ORF">ABZ510_16585</name>
</gene>
<dbReference type="Gene3D" id="1.10.10.10">
    <property type="entry name" value="Winged helix-like DNA-binding domain superfamily/Winged helix DNA-binding domain"/>
    <property type="match status" value="1"/>
</dbReference>
<dbReference type="EMBL" id="JBEYBF010000010">
    <property type="protein sequence ID" value="MEU1953472.1"/>
    <property type="molecule type" value="Genomic_DNA"/>
</dbReference>